<organism evidence="1 2">
    <name type="scientific">Ignicoccus hospitalis (strain KIN4/I / DSM 18386 / JCM 14125)</name>
    <dbReference type="NCBI Taxonomy" id="453591"/>
    <lineage>
        <taxon>Archaea</taxon>
        <taxon>Thermoproteota</taxon>
        <taxon>Thermoprotei</taxon>
        <taxon>Desulfurococcales</taxon>
        <taxon>Desulfurococcaceae</taxon>
        <taxon>Ignicoccus</taxon>
    </lineage>
</organism>
<evidence type="ECO:0000313" key="1">
    <source>
        <dbReference type="EMBL" id="ABU81765.1"/>
    </source>
</evidence>
<keyword evidence="2" id="KW-1185">Reference proteome</keyword>
<dbReference type="STRING" id="453591.Igni_0583"/>
<dbReference type="eggNOG" id="arCOG00570">
    <property type="taxonomic scope" value="Archaea"/>
</dbReference>
<dbReference type="KEGG" id="iho:Igni_0583"/>
<dbReference type="OrthoDB" id="46008at2157"/>
<dbReference type="InterPro" id="IPR050407">
    <property type="entry name" value="Geranylgeranyl_reductase"/>
</dbReference>
<proteinExistence type="predicted"/>
<sequence>MRVAVVGAGFSGLVSSIYLSRVANVTLFEEHGEVGVPEHCTGVVSGAVWEALSSFVSSEVNEGALEEFFLGLPEGVGVTLKGPKGFAAKLDRRRLEEELLETALAEGVKFVKKLVIRVTPKGYVDNEKYDRAVIAEGWRAELSERLGVAAKPRRVYGLNLEVVGRAAYPGRAEVWFDKSLAPGFFSWVVMLDGKAVVGTAATKGYDVRALARKALEVAERRGLVEGEVKKEYGGVIQTGPPSLTPCASKVCATGDAAGLNKPVTGGGLYPSLYVASRYPSNVDNLVKAYRVIVPRLLAETPVARALHGAPQRAYVKLFTALDGEVLRVTEYDNHLKTLAELVQSKKAFKLLKALLKAFYPL</sequence>
<gene>
    <name evidence="1" type="ordered locus">Igni_0583</name>
</gene>
<dbReference type="SUPFAM" id="SSF51905">
    <property type="entry name" value="FAD/NAD(P)-binding domain"/>
    <property type="match status" value="1"/>
</dbReference>
<dbReference type="Gene3D" id="3.50.50.60">
    <property type="entry name" value="FAD/NAD(P)-binding domain"/>
    <property type="match status" value="1"/>
</dbReference>
<dbReference type="Proteomes" id="UP000000262">
    <property type="component" value="Chromosome"/>
</dbReference>
<dbReference type="EMBL" id="CP000816">
    <property type="protein sequence ID" value="ABU81765.1"/>
    <property type="molecule type" value="Genomic_DNA"/>
</dbReference>
<dbReference type="InterPro" id="IPR036188">
    <property type="entry name" value="FAD/NAD-bd_sf"/>
</dbReference>
<name>A8AA13_IGNH4</name>
<dbReference type="AlphaFoldDB" id="A8AA13"/>
<dbReference type="PhylomeDB" id="A8AA13"/>
<evidence type="ECO:0000313" key="2">
    <source>
        <dbReference type="Proteomes" id="UP000000262"/>
    </source>
</evidence>
<dbReference type="GeneID" id="5561947"/>
<dbReference type="PANTHER" id="PTHR42685">
    <property type="entry name" value="GERANYLGERANYL DIPHOSPHATE REDUCTASE"/>
    <property type="match status" value="1"/>
</dbReference>
<reference evidence="1 2" key="1">
    <citation type="journal article" date="2008" name="Genome Biol.">
        <title>A genomic analysis of the archaeal system Ignicoccus hospitalis-Nanoarchaeum equitans.</title>
        <authorList>
            <person name="Podar M."/>
            <person name="Anderson I."/>
            <person name="Makarova K.S."/>
            <person name="Elkins J.G."/>
            <person name="Ivanova N."/>
            <person name="Wall M.A."/>
            <person name="Lykidis A."/>
            <person name="Mavromatis K."/>
            <person name="Sun H."/>
            <person name="Hudson M.E."/>
            <person name="Chen W."/>
            <person name="Deciu C."/>
            <person name="Hutchison D."/>
            <person name="Eads J.R."/>
            <person name="Anderson A."/>
            <person name="Fernandes F."/>
            <person name="Szeto E."/>
            <person name="Lapidus A."/>
            <person name="Kyrpides N.C."/>
            <person name="Saier M.H.Jr."/>
            <person name="Richardson P.M."/>
            <person name="Rachel R."/>
            <person name="Huber H."/>
            <person name="Eisen J.A."/>
            <person name="Koonin E.V."/>
            <person name="Keller M."/>
            <person name="Stetter K.O."/>
        </authorList>
    </citation>
    <scope>NUCLEOTIDE SEQUENCE [LARGE SCALE GENOMIC DNA]</scope>
    <source>
        <strain evidence="2">KIN4/I / DSM 18386 / JCM 14125</strain>
    </source>
</reference>
<accession>A8AA13</accession>
<dbReference type="RefSeq" id="WP_011998617.1">
    <property type="nucleotide sequence ID" value="NC_009776.1"/>
</dbReference>
<protein>
    <submittedName>
        <fullName evidence="1">Dehydrogenase (Flavoprotein)-like protein</fullName>
    </submittedName>
</protein>
<dbReference type="PANTHER" id="PTHR42685:SF21">
    <property type="entry name" value="DEHYDROGENASE (FLAVOPROTEIN)-LIKE PROTEIN"/>
    <property type="match status" value="1"/>
</dbReference>
<dbReference type="HOGENOM" id="CLU_024648_0_1_2"/>